<evidence type="ECO:0000313" key="1">
    <source>
        <dbReference type="EMBL" id="CAG8673301.1"/>
    </source>
</evidence>
<evidence type="ECO:0000313" key="2">
    <source>
        <dbReference type="Proteomes" id="UP000789572"/>
    </source>
</evidence>
<comment type="caution">
    <text evidence="1">The sequence shown here is derived from an EMBL/GenBank/DDBJ whole genome shotgun (WGS) entry which is preliminary data.</text>
</comment>
<dbReference type="AlphaFoldDB" id="A0A9N9EGS0"/>
<accession>A0A9N9EGS0</accession>
<gene>
    <name evidence="1" type="ORF">POCULU_LOCUS11092</name>
</gene>
<dbReference type="Proteomes" id="UP000789572">
    <property type="component" value="Unassembled WGS sequence"/>
</dbReference>
<sequence>EIKQQWSWIQFKGPLSPAATNLHKKTIYPSWVLLGEFLPSNSVGIG</sequence>
<protein>
    <submittedName>
        <fullName evidence="1">6894_t:CDS:1</fullName>
    </submittedName>
</protein>
<keyword evidence="2" id="KW-1185">Reference proteome</keyword>
<name>A0A9N9EGS0_9GLOM</name>
<proteinExistence type="predicted"/>
<feature type="non-terminal residue" evidence="1">
    <location>
        <position position="1"/>
    </location>
</feature>
<dbReference type="EMBL" id="CAJVPJ010007076">
    <property type="protein sequence ID" value="CAG8673301.1"/>
    <property type="molecule type" value="Genomic_DNA"/>
</dbReference>
<reference evidence="1" key="1">
    <citation type="submission" date="2021-06" db="EMBL/GenBank/DDBJ databases">
        <authorList>
            <person name="Kallberg Y."/>
            <person name="Tangrot J."/>
            <person name="Rosling A."/>
        </authorList>
    </citation>
    <scope>NUCLEOTIDE SEQUENCE</scope>
    <source>
        <strain evidence="1">IA702</strain>
    </source>
</reference>
<organism evidence="1 2">
    <name type="scientific">Paraglomus occultum</name>
    <dbReference type="NCBI Taxonomy" id="144539"/>
    <lineage>
        <taxon>Eukaryota</taxon>
        <taxon>Fungi</taxon>
        <taxon>Fungi incertae sedis</taxon>
        <taxon>Mucoromycota</taxon>
        <taxon>Glomeromycotina</taxon>
        <taxon>Glomeromycetes</taxon>
        <taxon>Paraglomerales</taxon>
        <taxon>Paraglomeraceae</taxon>
        <taxon>Paraglomus</taxon>
    </lineage>
</organism>